<dbReference type="AlphaFoldDB" id="A0A1Y1VY55"/>
<evidence type="ECO:0000313" key="15">
    <source>
        <dbReference type="Proteomes" id="UP000193922"/>
    </source>
</evidence>
<dbReference type="OrthoDB" id="8118055at2759"/>
<dbReference type="GO" id="GO:0005975">
    <property type="term" value="P:carbohydrate metabolic process"/>
    <property type="evidence" value="ECO:0007669"/>
    <property type="project" value="InterPro"/>
</dbReference>
<evidence type="ECO:0000256" key="10">
    <source>
        <dbReference type="PIRSR" id="PIRSR601382-2"/>
    </source>
</evidence>
<feature type="disulfide bond" evidence="11">
    <location>
        <begin position="313"/>
        <end position="342"/>
    </location>
</feature>
<dbReference type="PRINTS" id="PR00747">
    <property type="entry name" value="GLYHDRLASE47"/>
</dbReference>
<dbReference type="GO" id="GO:0016020">
    <property type="term" value="C:membrane"/>
    <property type="evidence" value="ECO:0007669"/>
    <property type="project" value="InterPro"/>
</dbReference>
<keyword evidence="13" id="KW-0472">Membrane</keyword>
<dbReference type="GO" id="GO:0004571">
    <property type="term" value="F:mannosyl-oligosaccharide 1,2-alpha-mannosidase activity"/>
    <property type="evidence" value="ECO:0007669"/>
    <property type="project" value="UniProtKB-EC"/>
</dbReference>
<dbReference type="EC" id="3.2.1.-" evidence="12"/>
<comment type="pathway">
    <text evidence="2">Protein modification; protein glycosylation.</text>
</comment>
<dbReference type="InterPro" id="IPR036026">
    <property type="entry name" value="Seven-hairpin_glycosidases"/>
</dbReference>
<keyword evidence="13" id="KW-0812">Transmembrane</keyword>
<keyword evidence="15" id="KW-1185">Reference proteome</keyword>
<comment type="catalytic activity">
    <reaction evidence="8">
        <text>N(4)-(alpha-D-Man-(1-&gt;2)-alpha-D-Man-(1-&gt;2)-alpha-D-Man-(1-&gt;3)-[alpha-D-Man-(1-&gt;3)-[alpha-D-Man-(1-&gt;2)-alpha-D-Man-(1-&gt;6)]-alpha-D-Man-(1-&gt;6)]-beta-D-Man-(1-&gt;4)-beta-D-GlcNAc-(1-&gt;4)-beta-D-GlcNAc)-L-asparaginyl-[protein] (N-glucan mannose isomer 8A1,2,3B1,3) + 3 H2O = N(4)-(alpha-D-Man-(1-&gt;3)-[alpha-D-Man-(1-&gt;3)-[alpha-D-Man-(1-&gt;6)]-alpha-D-Man-(1-&gt;6)]-beta-D-Man-(1-&gt;4)-beta-D-GlcNAc-(1-&gt;4)-beta-D-GlcNAc)-L-asparaginyl-[protein] (N-glucan mannose isomer 5A1,2) + 3 beta-D-mannose</text>
        <dbReference type="Rhea" id="RHEA:56028"/>
        <dbReference type="Rhea" id="RHEA-COMP:14358"/>
        <dbReference type="Rhea" id="RHEA-COMP:14367"/>
        <dbReference type="ChEBI" id="CHEBI:15377"/>
        <dbReference type="ChEBI" id="CHEBI:28563"/>
        <dbReference type="ChEBI" id="CHEBI:59087"/>
        <dbReference type="ChEBI" id="CHEBI:60628"/>
        <dbReference type="EC" id="3.2.1.113"/>
    </reaction>
</comment>
<evidence type="ECO:0000256" key="8">
    <source>
        <dbReference type="ARBA" id="ARBA00047669"/>
    </source>
</evidence>
<evidence type="ECO:0000256" key="2">
    <source>
        <dbReference type="ARBA" id="ARBA00004922"/>
    </source>
</evidence>
<comment type="caution">
    <text evidence="14">The sequence shown here is derived from an EMBL/GenBank/DDBJ whole genome shotgun (WGS) entry which is preliminary data.</text>
</comment>
<keyword evidence="5 12" id="KW-0378">Hydrolase</keyword>
<dbReference type="PANTHER" id="PTHR11742:SF55">
    <property type="entry name" value="ENDOPLASMIC RETICULUM MANNOSYL-OLIGOSACCHARIDE 1,2-ALPHA-MANNOSIDASE"/>
    <property type="match status" value="1"/>
</dbReference>
<evidence type="ECO:0000256" key="1">
    <source>
        <dbReference type="ARBA" id="ARBA00001913"/>
    </source>
</evidence>
<evidence type="ECO:0000256" key="3">
    <source>
        <dbReference type="ARBA" id="ARBA00007658"/>
    </source>
</evidence>
<proteinExistence type="inferred from homology"/>
<dbReference type="InterPro" id="IPR050749">
    <property type="entry name" value="Glycosyl_Hydrolase_47"/>
</dbReference>
<keyword evidence="7 11" id="KW-1015">Disulfide bond</keyword>
<evidence type="ECO:0000256" key="4">
    <source>
        <dbReference type="ARBA" id="ARBA00022723"/>
    </source>
</evidence>
<protein>
    <recommendedName>
        <fullName evidence="12">alpha-1,2-Mannosidase</fullName>
        <ecNumber evidence="12">3.2.1.-</ecNumber>
    </recommendedName>
</protein>
<evidence type="ECO:0000313" key="14">
    <source>
        <dbReference type="EMBL" id="ORX65946.1"/>
    </source>
</evidence>
<evidence type="ECO:0000256" key="13">
    <source>
        <dbReference type="SAM" id="Phobius"/>
    </source>
</evidence>
<dbReference type="GO" id="GO:0036503">
    <property type="term" value="P:ERAD pathway"/>
    <property type="evidence" value="ECO:0007669"/>
    <property type="project" value="UniProtKB-ARBA"/>
</dbReference>
<gene>
    <name evidence="14" type="ORF">DL89DRAFT_295807</name>
</gene>
<feature type="transmembrane region" description="Helical" evidence="13">
    <location>
        <begin position="12"/>
        <end position="30"/>
    </location>
</feature>
<feature type="binding site" evidence="10">
    <location>
        <position position="443"/>
    </location>
    <ligand>
        <name>Ca(2+)</name>
        <dbReference type="ChEBI" id="CHEBI:29108"/>
    </ligand>
</feature>
<organism evidence="14 15">
    <name type="scientific">Linderina pennispora</name>
    <dbReference type="NCBI Taxonomy" id="61395"/>
    <lineage>
        <taxon>Eukaryota</taxon>
        <taxon>Fungi</taxon>
        <taxon>Fungi incertae sedis</taxon>
        <taxon>Zoopagomycota</taxon>
        <taxon>Kickxellomycotina</taxon>
        <taxon>Kickxellomycetes</taxon>
        <taxon>Kickxellales</taxon>
        <taxon>Kickxellaceae</taxon>
        <taxon>Linderina</taxon>
    </lineage>
</organism>
<evidence type="ECO:0000256" key="6">
    <source>
        <dbReference type="ARBA" id="ARBA00022837"/>
    </source>
</evidence>
<dbReference type="GO" id="GO:0005783">
    <property type="term" value="C:endoplasmic reticulum"/>
    <property type="evidence" value="ECO:0007669"/>
    <property type="project" value="TreeGrafter"/>
</dbReference>
<evidence type="ECO:0000256" key="9">
    <source>
        <dbReference type="ARBA" id="ARBA00048605"/>
    </source>
</evidence>
<evidence type="ECO:0000256" key="11">
    <source>
        <dbReference type="PIRSR" id="PIRSR601382-3"/>
    </source>
</evidence>
<reference evidence="14 15" key="1">
    <citation type="submission" date="2016-07" db="EMBL/GenBank/DDBJ databases">
        <title>Pervasive Adenine N6-methylation of Active Genes in Fungi.</title>
        <authorList>
            <consortium name="DOE Joint Genome Institute"/>
            <person name="Mondo S.J."/>
            <person name="Dannebaum R.O."/>
            <person name="Kuo R.C."/>
            <person name="Labutti K."/>
            <person name="Haridas S."/>
            <person name="Kuo A."/>
            <person name="Salamov A."/>
            <person name="Ahrendt S.R."/>
            <person name="Lipzen A."/>
            <person name="Sullivan W."/>
            <person name="Andreopoulos W.B."/>
            <person name="Clum A."/>
            <person name="Lindquist E."/>
            <person name="Daum C."/>
            <person name="Ramamoorthy G.K."/>
            <person name="Gryganskyi A."/>
            <person name="Culley D."/>
            <person name="Magnuson J.K."/>
            <person name="James T.Y."/>
            <person name="O'Malley M.A."/>
            <person name="Stajich J.E."/>
            <person name="Spatafora J.W."/>
            <person name="Visel A."/>
            <person name="Grigoriev I.V."/>
        </authorList>
    </citation>
    <scope>NUCLEOTIDE SEQUENCE [LARGE SCALE GENOMIC DNA]</scope>
    <source>
        <strain evidence="14 15">ATCC 12442</strain>
    </source>
</reference>
<dbReference type="EMBL" id="MCFD01000019">
    <property type="protein sequence ID" value="ORX65946.1"/>
    <property type="molecule type" value="Genomic_DNA"/>
</dbReference>
<dbReference type="GO" id="GO:0005509">
    <property type="term" value="F:calcium ion binding"/>
    <property type="evidence" value="ECO:0007669"/>
    <property type="project" value="InterPro"/>
</dbReference>
<sequence length="452" mass="52165">MLMRVSLRKMFFSVGAIVGTVYLLNIYGILRSDMLRSGHSRVNYERQQAVRDAMKHAWSGYRQFAFGHDEFQPLTRTFNSKWGGWGITLVDALDTLKLMGLDEEYSEAKRLDFQMQVFEMTIRALGGLLGAYELDNDPMLLKKATEVGDVLLWAYDTPTGLPASRLDINNRLLSGSTLLCIAEGGTMQLEYQKLAQLTGNDTYRRMAERASNALENGQRKYKGLYPTYIDIHSGQYVNNTALSVGAMADSFYEYQLKQYILNGKREQKYKDWYVTSSEAVKEKLVRTAWGMKYIGHWDYNESLFVQEMQHLTCFYPGLLALGARVLDRPEDLRLAEEITETCYLSYRNMPTGLGPEKSIFVLYRITGDDKYREWGWNIFMAIEKYARTPYGYAAVRNVGERLVQESNWEDSMESFFLAETLKYLYLLFSPPNLISLDEYVLNTEAHPFKIIK</sequence>
<dbReference type="Pfam" id="PF01532">
    <property type="entry name" value="Glyco_hydro_47"/>
    <property type="match status" value="2"/>
</dbReference>
<dbReference type="Gene3D" id="1.50.10.10">
    <property type="match status" value="2"/>
</dbReference>
<dbReference type="PANTHER" id="PTHR11742">
    <property type="entry name" value="MANNOSYL-OLIGOSACCHARIDE ALPHA-1,2-MANNOSIDASE-RELATED"/>
    <property type="match status" value="1"/>
</dbReference>
<keyword evidence="13" id="KW-1133">Transmembrane helix</keyword>
<keyword evidence="12" id="KW-0326">Glycosidase</keyword>
<dbReference type="SUPFAM" id="SSF48225">
    <property type="entry name" value="Seven-hairpin glycosidases"/>
    <property type="match status" value="1"/>
</dbReference>
<dbReference type="STRING" id="61395.A0A1Y1VY55"/>
<evidence type="ECO:0000256" key="5">
    <source>
        <dbReference type="ARBA" id="ARBA00022801"/>
    </source>
</evidence>
<comment type="similarity">
    <text evidence="3 12">Belongs to the glycosyl hydrolase 47 family.</text>
</comment>
<evidence type="ECO:0000256" key="12">
    <source>
        <dbReference type="RuleBase" id="RU361193"/>
    </source>
</evidence>
<keyword evidence="6 10" id="KW-0106">Calcium</keyword>
<evidence type="ECO:0000256" key="7">
    <source>
        <dbReference type="ARBA" id="ARBA00023157"/>
    </source>
</evidence>
<comment type="cofactor">
    <cofactor evidence="1 10">
        <name>Ca(2+)</name>
        <dbReference type="ChEBI" id="CHEBI:29108"/>
    </cofactor>
</comment>
<dbReference type="InterPro" id="IPR012341">
    <property type="entry name" value="6hp_glycosidase-like_sf"/>
</dbReference>
<keyword evidence="4 10" id="KW-0479">Metal-binding</keyword>
<name>A0A1Y1VY55_9FUNG</name>
<comment type="catalytic activity">
    <reaction evidence="9">
        <text>N(4)-(alpha-D-Man-(1-&gt;2)-alpha-D-Man-(1-&gt;2)-alpha-D-Man-(1-&gt;3)-[alpha-D-Man-(1-&gt;2)-alpha-D-Man-(1-&gt;3)-[alpha-D-Man-(1-&gt;2)-alpha-D-Man-(1-&gt;6)]-alpha-D-Man-(1-&gt;6)]-beta-D-Man-(1-&gt;4)-beta-D-GlcNAc-(1-&gt;4)-beta-D-GlcNAc)-L-asparaginyl-[protein] (N-glucan mannose isomer 9A1,2,3B1,2,3) + 4 H2O = N(4)-(alpha-D-Man-(1-&gt;3)-[alpha-D-Man-(1-&gt;3)-[alpha-D-Man-(1-&gt;6)]-alpha-D-Man-(1-&gt;6)]-beta-D-Man-(1-&gt;4)-beta-D-GlcNAc-(1-&gt;4)-beta-D-GlcNAc)-L-asparaginyl-[protein] (N-glucan mannose isomer 5A1,2) + 4 beta-D-mannose</text>
        <dbReference type="Rhea" id="RHEA:56008"/>
        <dbReference type="Rhea" id="RHEA-COMP:14356"/>
        <dbReference type="Rhea" id="RHEA-COMP:14367"/>
        <dbReference type="ChEBI" id="CHEBI:15377"/>
        <dbReference type="ChEBI" id="CHEBI:28563"/>
        <dbReference type="ChEBI" id="CHEBI:59087"/>
        <dbReference type="ChEBI" id="CHEBI:139493"/>
        <dbReference type="EC" id="3.2.1.113"/>
    </reaction>
</comment>
<dbReference type="GeneID" id="63807338"/>
<dbReference type="Proteomes" id="UP000193922">
    <property type="component" value="Unassembled WGS sequence"/>
</dbReference>
<dbReference type="InterPro" id="IPR001382">
    <property type="entry name" value="Glyco_hydro_47"/>
</dbReference>
<dbReference type="RefSeq" id="XP_040740017.1">
    <property type="nucleotide sequence ID" value="XM_040890690.1"/>
</dbReference>
<accession>A0A1Y1VY55</accession>